<reference evidence="7" key="1">
    <citation type="journal article" date="2019" name="Int. J. Syst. Evol. Microbiol.">
        <title>The Global Catalogue of Microorganisms (GCM) 10K type strain sequencing project: providing services to taxonomists for standard genome sequencing and annotation.</title>
        <authorList>
            <consortium name="The Broad Institute Genomics Platform"/>
            <consortium name="The Broad Institute Genome Sequencing Center for Infectious Disease"/>
            <person name="Wu L."/>
            <person name="Ma J."/>
        </authorList>
    </citation>
    <scope>NUCLEOTIDE SEQUENCE [LARGE SCALE GENOMIC DNA]</scope>
    <source>
        <strain evidence="7">KCTC 33842</strain>
    </source>
</reference>
<sequence>MNDLIGLHARLERVYGMYVESAFPLRDPDLRRERQALLGRPGVLAQPPLVEPVTQYESSGLTLRAAAQQLPGALADVAHLAAPLLPGPATLYAHQWQALQASAVQGRDLVITTGTGSGKTEAFLLPLLAQLAQESARWAPALTPAADRAWWRSGPNRPTDPTRSQWGHMTRPGAVRALILYPLNALVEDQLRRLRAVLNDPDVVQWLDRARGGNRVTFGRYTGLTPVPGPQGGARGRRNTARLREHLLDLDRQMKSLVGAEVAPDLRHHFQDPDGGEAWSRWDMQAVPPDLLITNYSMLNIMLMRAVESPIFEATRDWLAASPDHVFHLVVDELHAYRGTPGTEVSFIVRLLLSRLGLSPDSQQLRIVATTASLEDGPAGRAFLTEFFGRAPERFEFIAGREVQRPDVPVRGLPKKQVDAFAAFAAELSDAEGEAEQVQVIPAGALERLTAALGGASQDQDLGETLDRLGLPTLVRNACRDEQGTVRATRVDVLTARLFPGNQAAVRGALTALSAARFGDGRPVLPVRGHLFFQNVQNLWACTDPTCVPDREAPAHVGRLHDEHRLTCDCGSRVLDVIVCEVCGVAFYGAQRKAHGRHGEVLSADRTDLERVPEGDGKRTYGTYAVLWPVQSHDTEPEETETRSWTPIGSGMTLKHGWQRAYLQRQTGILTRATTAGRQPDMQPVWVYTVQADNPGLAPALPPDCPACGTDFHRRQRFPSPLRVHRTGFQKATQVLSSTLLRELDAKQRKLVVFSDSRQDAARLAAGMERDHYRDMVRVSLLGALRDTGQVLEGAVRALAAQFPAARSRFTETNPALETVLDVPVKERDRRLLAEHMARFQPLLLWLMDLGDETVHHDAQSILGQYPARVPLGQLRDTVFAHLLTLGICPGGNTREALSFRQDQREQPWHTAFRWTPQSVTVRPDRESQQHEERLRALLLGEIMEVLFTHVVRTLESVGQGQVNVPLPATPPVHIQEATNAVARLLAVKRRHTYTQRHQSGTKRELPKPATAYLRTLNIDPGTFSDMLLNAGHADPGRSGLNLIPRNLELLPGQVNGWRCERCGAFYQHRAGGYCVNCAVTQHGQDNVARLLPATRAVERDYYAYLAREFGAPYRLHVEELTGQTSSADRPARQRHFQEVFLPGEEARAQGIDLLSVTTTMEAGVDIGSLLAVAMSNMPPRRFNYQQRVGRAGRRGAGLSVALTFCRGRTHDAYYYARPESITGDSPPPPYLDTGRDSIYTRVLTKEILRRALSGAALADSSDSVHGEFGLTENWPALRPVVAAFLRDEDHQRGVRTLARTLAQHTRLTDVDATVNTILTSLLDRIDAVVEDPRFTQVHLSECLAGAGVLPMFGFPTRVRNLYLDSLSWLTRTGATPDVIDRNLDIAISAFAPGADIVKDKLVHTVQGVIDLKPGPNGARTLPGFHPPLQDENDLLLGLCQACQAVHHPMPAPAIPGQQDALCTACGQHTVRVLDAREPRHFYTNSQRDDFDGNIEYAGRSSRPTLAVRGTLTPTAHSLNATLTAHRDELLTFNENSGRGGFDFAPHPGIPGAYRADLNVKPAASRDVTSRRVTLLSRRMTDALLITPTTWPAGTHAPPSTVDGRAAWYSLAFALRTAAGALLDIEPGELDAGLYVNGHADANGFAFLCDQLENGAGYSTHLGQQDVFQRLLRHTEDTLSPAWHAHSAECDTSCARCLREYGNLPYHPLLDWRLALDMLRLLRDPLTTPDLHTAHGDHPNPWAALVTGDTAPITVALRQLGYTPAPFGSGAVPAFIREVRQERQVLLVSHPLWRQDHPALLAAQANTQDAVKVLSAFRLLRRPSDAL</sequence>
<keyword evidence="1" id="KW-0547">Nucleotide-binding</keyword>
<dbReference type="SMART" id="SM00490">
    <property type="entry name" value="HELICc"/>
    <property type="match status" value="1"/>
</dbReference>
<dbReference type="SUPFAM" id="SSF52540">
    <property type="entry name" value="P-loop containing nucleoside triphosphate hydrolases"/>
    <property type="match status" value="2"/>
</dbReference>
<organism evidence="6 7">
    <name type="scientific">Deinococcus taklimakanensis</name>
    <dbReference type="NCBI Taxonomy" id="536443"/>
    <lineage>
        <taxon>Bacteria</taxon>
        <taxon>Thermotogati</taxon>
        <taxon>Deinococcota</taxon>
        <taxon>Deinococci</taxon>
        <taxon>Deinococcales</taxon>
        <taxon>Deinococcaceae</taxon>
        <taxon>Deinococcus</taxon>
    </lineage>
</organism>
<dbReference type="PANTHER" id="PTHR47957:SF3">
    <property type="entry name" value="ATP-DEPENDENT HELICASE HRQ1"/>
    <property type="match status" value="1"/>
</dbReference>
<proteinExistence type="predicted"/>
<dbReference type="InterPro" id="IPR014001">
    <property type="entry name" value="Helicase_ATP-bd"/>
</dbReference>
<dbReference type="Gene3D" id="3.40.50.300">
    <property type="entry name" value="P-loop containing nucleotide triphosphate hydrolases"/>
    <property type="match status" value="2"/>
</dbReference>
<dbReference type="PROSITE" id="PS51192">
    <property type="entry name" value="HELICASE_ATP_BIND_1"/>
    <property type="match status" value="1"/>
</dbReference>
<dbReference type="GO" id="GO:0004386">
    <property type="term" value="F:helicase activity"/>
    <property type="evidence" value="ECO:0007669"/>
    <property type="project" value="UniProtKB-KW"/>
</dbReference>
<protein>
    <submittedName>
        <fullName evidence="6">DEAD/DEAH box helicase</fullName>
    </submittedName>
</protein>
<dbReference type="PROSITE" id="PS51194">
    <property type="entry name" value="HELICASE_CTER"/>
    <property type="match status" value="1"/>
</dbReference>
<name>A0ABW5P0C3_9DEIO</name>
<dbReference type="PANTHER" id="PTHR47957">
    <property type="entry name" value="ATP-DEPENDENT HELICASE HRQ1"/>
    <property type="match status" value="1"/>
</dbReference>
<evidence type="ECO:0000313" key="7">
    <source>
        <dbReference type="Proteomes" id="UP001597475"/>
    </source>
</evidence>
<evidence type="ECO:0000256" key="1">
    <source>
        <dbReference type="ARBA" id="ARBA00022741"/>
    </source>
</evidence>
<evidence type="ECO:0000313" key="6">
    <source>
        <dbReference type="EMBL" id="MFD2608747.1"/>
    </source>
</evidence>
<evidence type="ECO:0000259" key="4">
    <source>
        <dbReference type="PROSITE" id="PS51192"/>
    </source>
</evidence>
<dbReference type="Pfam" id="PF00270">
    <property type="entry name" value="DEAD"/>
    <property type="match status" value="1"/>
</dbReference>
<dbReference type="Proteomes" id="UP001597475">
    <property type="component" value="Unassembled WGS sequence"/>
</dbReference>
<keyword evidence="7" id="KW-1185">Reference proteome</keyword>
<dbReference type="Pfam" id="PF00271">
    <property type="entry name" value="Helicase_C"/>
    <property type="match status" value="1"/>
</dbReference>
<dbReference type="InterPro" id="IPR027417">
    <property type="entry name" value="P-loop_NTPase"/>
</dbReference>
<evidence type="ECO:0000256" key="3">
    <source>
        <dbReference type="SAM" id="MobiDB-lite"/>
    </source>
</evidence>
<feature type="domain" description="Helicase ATP-binding" evidence="4">
    <location>
        <begin position="100"/>
        <end position="392"/>
    </location>
</feature>
<dbReference type="RefSeq" id="WP_386843532.1">
    <property type="nucleotide sequence ID" value="NZ_JBHUMK010000014.1"/>
</dbReference>
<feature type="domain" description="Helicase C-terminal" evidence="5">
    <location>
        <begin position="1079"/>
        <end position="1250"/>
    </location>
</feature>
<dbReference type="SMART" id="SM00487">
    <property type="entry name" value="DEXDc"/>
    <property type="match status" value="1"/>
</dbReference>
<keyword evidence="6" id="KW-0378">Hydrolase</keyword>
<comment type="caution">
    <text evidence="6">The sequence shown here is derived from an EMBL/GenBank/DDBJ whole genome shotgun (WGS) entry which is preliminary data.</text>
</comment>
<gene>
    <name evidence="6" type="ORF">ACFSR9_04740</name>
</gene>
<accession>A0ABW5P0C3</accession>
<dbReference type="EMBL" id="JBHUMK010000014">
    <property type="protein sequence ID" value="MFD2608747.1"/>
    <property type="molecule type" value="Genomic_DNA"/>
</dbReference>
<evidence type="ECO:0000259" key="5">
    <source>
        <dbReference type="PROSITE" id="PS51194"/>
    </source>
</evidence>
<dbReference type="InterPro" id="IPR001650">
    <property type="entry name" value="Helicase_C-like"/>
</dbReference>
<dbReference type="InterPro" id="IPR011545">
    <property type="entry name" value="DEAD/DEAH_box_helicase_dom"/>
</dbReference>
<feature type="region of interest" description="Disordered" evidence="3">
    <location>
        <begin position="149"/>
        <end position="168"/>
    </location>
</feature>
<keyword evidence="6" id="KW-0347">Helicase</keyword>
<keyword evidence="2" id="KW-0067">ATP-binding</keyword>
<evidence type="ECO:0000256" key="2">
    <source>
        <dbReference type="ARBA" id="ARBA00022840"/>
    </source>
</evidence>